<reference evidence="3" key="1">
    <citation type="submission" date="2021-12" db="EMBL/GenBank/DDBJ databases">
        <authorList>
            <person name="Martin H S."/>
        </authorList>
    </citation>
    <scope>NUCLEOTIDE SEQUENCE</scope>
</reference>
<dbReference type="AlphaFoldDB" id="A0A8J9Y8J2"/>
<feature type="non-terminal residue" evidence="3">
    <location>
        <position position="169"/>
    </location>
</feature>
<keyword evidence="2" id="KW-0732">Signal</keyword>
<feature type="signal peptide" evidence="2">
    <location>
        <begin position="1"/>
        <end position="22"/>
    </location>
</feature>
<feature type="chain" id="PRO_5035422624" evidence="2">
    <location>
        <begin position="23"/>
        <end position="169"/>
    </location>
</feature>
<organism evidence="3 4">
    <name type="scientific">Brenthis ino</name>
    <name type="common">lesser marbled fritillary</name>
    <dbReference type="NCBI Taxonomy" id="405034"/>
    <lineage>
        <taxon>Eukaryota</taxon>
        <taxon>Metazoa</taxon>
        <taxon>Ecdysozoa</taxon>
        <taxon>Arthropoda</taxon>
        <taxon>Hexapoda</taxon>
        <taxon>Insecta</taxon>
        <taxon>Pterygota</taxon>
        <taxon>Neoptera</taxon>
        <taxon>Endopterygota</taxon>
        <taxon>Lepidoptera</taxon>
        <taxon>Glossata</taxon>
        <taxon>Ditrysia</taxon>
        <taxon>Papilionoidea</taxon>
        <taxon>Nymphalidae</taxon>
        <taxon>Heliconiinae</taxon>
        <taxon>Argynnini</taxon>
        <taxon>Brenthis</taxon>
    </lineage>
</organism>
<keyword evidence="4" id="KW-1185">Reference proteome</keyword>
<evidence type="ECO:0000313" key="3">
    <source>
        <dbReference type="EMBL" id="CAH0718661.1"/>
    </source>
</evidence>
<evidence type="ECO:0000256" key="2">
    <source>
        <dbReference type="SAM" id="SignalP"/>
    </source>
</evidence>
<name>A0A8J9Y8J2_9NEOP</name>
<protein>
    <submittedName>
        <fullName evidence="3">Uncharacterized protein</fullName>
    </submittedName>
</protein>
<dbReference type="EMBL" id="OV170233">
    <property type="protein sequence ID" value="CAH0718661.1"/>
    <property type="molecule type" value="Genomic_DNA"/>
</dbReference>
<feature type="compositionally biased region" description="Pro residues" evidence="1">
    <location>
        <begin position="25"/>
        <end position="37"/>
    </location>
</feature>
<feature type="compositionally biased region" description="Low complexity" evidence="1">
    <location>
        <begin position="38"/>
        <end position="47"/>
    </location>
</feature>
<sequence length="169" mass="18365">MSRCFLARFVLVLLQALGAGTGLPPRSPPPAPTPHTPASPAHTPHTLPHLVSRHTAHSCDVECQLAEGSTRSQMSCKTALSTPHYSVKCYTRCVALSGFGSEPKQLTRVTSTLRPNVYQTVVKHPVRAAPLAERGTRHVSMHRVPCDVEANTRASTYSWLLLLLVIVIT</sequence>
<proteinExistence type="predicted"/>
<evidence type="ECO:0000256" key="1">
    <source>
        <dbReference type="SAM" id="MobiDB-lite"/>
    </source>
</evidence>
<accession>A0A8J9Y8J2</accession>
<evidence type="ECO:0000313" key="4">
    <source>
        <dbReference type="Proteomes" id="UP000838878"/>
    </source>
</evidence>
<dbReference type="Proteomes" id="UP000838878">
    <property type="component" value="Chromosome 13"/>
</dbReference>
<gene>
    <name evidence="3" type="ORF">BINO364_LOCUS5101</name>
</gene>
<feature type="region of interest" description="Disordered" evidence="1">
    <location>
        <begin position="23"/>
        <end position="47"/>
    </location>
</feature>